<reference evidence="1" key="1">
    <citation type="journal article" date="2020" name="Stud. Mycol.">
        <title>101 Dothideomycetes genomes: a test case for predicting lifestyles and emergence of pathogens.</title>
        <authorList>
            <person name="Haridas S."/>
            <person name="Albert R."/>
            <person name="Binder M."/>
            <person name="Bloem J."/>
            <person name="Labutti K."/>
            <person name="Salamov A."/>
            <person name="Andreopoulos B."/>
            <person name="Baker S."/>
            <person name="Barry K."/>
            <person name="Bills G."/>
            <person name="Bluhm B."/>
            <person name="Cannon C."/>
            <person name="Castanera R."/>
            <person name="Culley D."/>
            <person name="Daum C."/>
            <person name="Ezra D."/>
            <person name="Gonzalez J."/>
            <person name="Henrissat B."/>
            <person name="Kuo A."/>
            <person name="Liang C."/>
            <person name="Lipzen A."/>
            <person name="Lutzoni F."/>
            <person name="Magnuson J."/>
            <person name="Mondo S."/>
            <person name="Nolan M."/>
            <person name="Ohm R."/>
            <person name="Pangilinan J."/>
            <person name="Park H.-J."/>
            <person name="Ramirez L."/>
            <person name="Alfaro M."/>
            <person name="Sun H."/>
            <person name="Tritt A."/>
            <person name="Yoshinaga Y."/>
            <person name="Zwiers L.-H."/>
            <person name="Turgeon B."/>
            <person name="Goodwin S."/>
            <person name="Spatafora J."/>
            <person name="Crous P."/>
            <person name="Grigoriev I."/>
        </authorList>
    </citation>
    <scope>NUCLEOTIDE SEQUENCE</scope>
    <source>
        <strain evidence="1">CBS 121739</strain>
    </source>
</reference>
<dbReference type="AlphaFoldDB" id="A0A6A6WC72"/>
<accession>A0A6A6WC72</accession>
<evidence type="ECO:0000313" key="1">
    <source>
        <dbReference type="EMBL" id="KAF2759167.1"/>
    </source>
</evidence>
<protein>
    <submittedName>
        <fullName evidence="1">Uncharacterized protein</fullName>
    </submittedName>
</protein>
<gene>
    <name evidence="1" type="ORF">EJ05DRAFT_485227</name>
</gene>
<organism evidence="1 2">
    <name type="scientific">Pseudovirgaria hyperparasitica</name>
    <dbReference type="NCBI Taxonomy" id="470096"/>
    <lineage>
        <taxon>Eukaryota</taxon>
        <taxon>Fungi</taxon>
        <taxon>Dikarya</taxon>
        <taxon>Ascomycota</taxon>
        <taxon>Pezizomycotina</taxon>
        <taxon>Dothideomycetes</taxon>
        <taxon>Dothideomycetes incertae sedis</taxon>
        <taxon>Acrospermales</taxon>
        <taxon>Acrospermaceae</taxon>
        <taxon>Pseudovirgaria</taxon>
    </lineage>
</organism>
<proteinExistence type="predicted"/>
<dbReference type="RefSeq" id="XP_033601618.1">
    <property type="nucleotide sequence ID" value="XM_033745428.1"/>
</dbReference>
<name>A0A6A6WC72_9PEZI</name>
<keyword evidence="2" id="KW-1185">Reference proteome</keyword>
<sequence>MSWPPETHDGTTTTRVPVTDSYLAPGRCGWDLSYGVLIDLKVDCYPDAFTHCRSPGGITSYGPLKCPGASHTVWESTVALSIVDILRCPPGYTYNGGDEPHGGVGLDCNTVVSSGYVFIYTSYDYPFDPYNADIKTSTISDGYVLGRDAIRGRNMITGTTAPMLARATSTPISNARGTDTGKSFGIGITAPLSGFTSVMNAIVIVVLISITPPIDDQPSDVSRLLPSSFNIPNGTATPPDTGLSKGTRIGIGVGVPLSIIRHRRQPFMSRYTVYEKTSTAVARHDGPMELPAEVMCHEMPG</sequence>
<dbReference type="EMBL" id="ML996570">
    <property type="protein sequence ID" value="KAF2759167.1"/>
    <property type="molecule type" value="Genomic_DNA"/>
</dbReference>
<dbReference type="OrthoDB" id="4497263at2759"/>
<evidence type="ECO:0000313" key="2">
    <source>
        <dbReference type="Proteomes" id="UP000799437"/>
    </source>
</evidence>
<dbReference type="Proteomes" id="UP000799437">
    <property type="component" value="Unassembled WGS sequence"/>
</dbReference>
<dbReference type="GeneID" id="54486482"/>